<dbReference type="EMBL" id="CDMY01000235">
    <property type="protein sequence ID" value="CEL95683.1"/>
    <property type="molecule type" value="Genomic_DNA"/>
</dbReference>
<dbReference type="InParanoid" id="A0A0G4EI58"/>
<reference evidence="3 4" key="1">
    <citation type="submission" date="2014-11" db="EMBL/GenBank/DDBJ databases">
        <authorList>
            <person name="Zhu J."/>
            <person name="Qi W."/>
            <person name="Song R."/>
        </authorList>
    </citation>
    <scope>NUCLEOTIDE SEQUENCE [LARGE SCALE GENOMIC DNA]</scope>
</reference>
<dbReference type="VEuPathDB" id="CryptoDB:Vbra_12006"/>
<feature type="compositionally biased region" description="Basic and acidic residues" evidence="1">
    <location>
        <begin position="111"/>
        <end position="132"/>
    </location>
</feature>
<dbReference type="Proteomes" id="UP000041254">
    <property type="component" value="Unassembled WGS sequence"/>
</dbReference>
<dbReference type="AlphaFoldDB" id="A0A0G4EI58"/>
<accession>A0A0G4EI58</accession>
<proteinExistence type="predicted"/>
<gene>
    <name evidence="3" type="ORF">Vbra_12006</name>
</gene>
<keyword evidence="2" id="KW-0472">Membrane</keyword>
<protein>
    <submittedName>
        <fullName evidence="3">Uncharacterized protein</fullName>
    </submittedName>
</protein>
<feature type="compositionally biased region" description="Low complexity" evidence="1">
    <location>
        <begin position="82"/>
        <end position="104"/>
    </location>
</feature>
<sequence length="149" mass="17030">MSTSSTARAAASRKNPYVWMAAFIGAGFAWAGGIGYFVYTEYFNTEKKERKQQEQRAKEEKEKELRQRRMQRREEMIDAYRQQRQQQSLQSPASPDADADAPSPHEQGGSFEDRLQKELDTTSYDLWRKDGLDVPPSEKTAAANTQDNG</sequence>
<keyword evidence="2" id="KW-0812">Transmembrane</keyword>
<keyword evidence="2" id="KW-1133">Transmembrane helix</keyword>
<organism evidence="3 4">
    <name type="scientific">Vitrella brassicaformis (strain CCMP3155)</name>
    <dbReference type="NCBI Taxonomy" id="1169540"/>
    <lineage>
        <taxon>Eukaryota</taxon>
        <taxon>Sar</taxon>
        <taxon>Alveolata</taxon>
        <taxon>Colpodellida</taxon>
        <taxon>Vitrellaceae</taxon>
        <taxon>Vitrella</taxon>
    </lineage>
</organism>
<evidence type="ECO:0000313" key="4">
    <source>
        <dbReference type="Proteomes" id="UP000041254"/>
    </source>
</evidence>
<name>A0A0G4EI58_VITBC</name>
<evidence type="ECO:0000256" key="1">
    <source>
        <dbReference type="SAM" id="MobiDB-lite"/>
    </source>
</evidence>
<evidence type="ECO:0000256" key="2">
    <source>
        <dbReference type="SAM" id="Phobius"/>
    </source>
</evidence>
<evidence type="ECO:0000313" key="3">
    <source>
        <dbReference type="EMBL" id="CEL95683.1"/>
    </source>
</evidence>
<feature type="transmembrane region" description="Helical" evidence="2">
    <location>
        <begin position="17"/>
        <end position="39"/>
    </location>
</feature>
<feature type="compositionally biased region" description="Basic and acidic residues" evidence="1">
    <location>
        <begin position="47"/>
        <end position="78"/>
    </location>
</feature>
<feature type="region of interest" description="Disordered" evidence="1">
    <location>
        <begin position="47"/>
        <end position="149"/>
    </location>
</feature>
<keyword evidence="4" id="KW-1185">Reference proteome</keyword>